<dbReference type="InterPro" id="IPR017871">
    <property type="entry name" value="ABC_transporter-like_CS"/>
</dbReference>
<dbReference type="InterPro" id="IPR003439">
    <property type="entry name" value="ABC_transporter-like_ATP-bd"/>
</dbReference>
<protein>
    <submittedName>
        <fullName evidence="7">ABC transporter ATP-binding protein</fullName>
    </submittedName>
</protein>
<sequence length="264" mass="29403">MPDDQRKSLLRITSIETLYFDRIYALHGLSLEVKEREIFAVLGPNGAGKTTLLKTIAGLLKDQPKKGAIEFGGKKIQRLAPERVASLGIVYVPEDRGLFRELTVAENLELGCWGRRDKEVNSDMEEVLGLFPILKGRSKQQAETLSGGEQQMLAIARALLRRPKLLMVDEPSLGLAPLMARTVYDALLKISKAGTTILLVEQNARLALSIAHYGYIMESGRIVLEGTAKELSENEDVQELYLGLGGETAASPKGWRLYKKRRRW</sequence>
<dbReference type="Pfam" id="PF00005">
    <property type="entry name" value="ABC_tran"/>
    <property type="match status" value="1"/>
</dbReference>
<evidence type="ECO:0000256" key="5">
    <source>
        <dbReference type="ARBA" id="ARBA00022970"/>
    </source>
</evidence>
<dbReference type="SUPFAM" id="SSF52540">
    <property type="entry name" value="P-loop containing nucleoside triphosphate hydrolases"/>
    <property type="match status" value="1"/>
</dbReference>
<dbReference type="InterPro" id="IPR052156">
    <property type="entry name" value="BCAA_Transport_ATP-bd_LivF"/>
</dbReference>
<evidence type="ECO:0000256" key="4">
    <source>
        <dbReference type="ARBA" id="ARBA00022840"/>
    </source>
</evidence>
<keyword evidence="3" id="KW-0547">Nucleotide-binding</keyword>
<comment type="similarity">
    <text evidence="1">Belongs to the ABC transporter superfamily.</text>
</comment>
<dbReference type="GO" id="GO:0015658">
    <property type="term" value="F:branched-chain amino acid transmembrane transporter activity"/>
    <property type="evidence" value="ECO:0007669"/>
    <property type="project" value="TreeGrafter"/>
</dbReference>
<comment type="caution">
    <text evidence="7">The sequence shown here is derived from an EMBL/GenBank/DDBJ whole genome shotgun (WGS) entry which is preliminary data.</text>
</comment>
<dbReference type="AlphaFoldDB" id="A0A9D6V0E7"/>
<evidence type="ECO:0000259" key="6">
    <source>
        <dbReference type="PROSITE" id="PS50893"/>
    </source>
</evidence>
<dbReference type="PANTHER" id="PTHR43820:SF8">
    <property type="entry name" value="ABC TRANSPORTER SUBSTRATE-BINDING PROTEIN"/>
    <property type="match status" value="1"/>
</dbReference>
<dbReference type="GO" id="GO:0016887">
    <property type="term" value="F:ATP hydrolysis activity"/>
    <property type="evidence" value="ECO:0007669"/>
    <property type="project" value="InterPro"/>
</dbReference>
<accession>A0A9D6V0E7</accession>
<dbReference type="InterPro" id="IPR003593">
    <property type="entry name" value="AAA+_ATPase"/>
</dbReference>
<keyword evidence="4 7" id="KW-0067">ATP-binding</keyword>
<organism evidence="7 8">
    <name type="scientific">Desulfomonile tiedjei</name>
    <dbReference type="NCBI Taxonomy" id="2358"/>
    <lineage>
        <taxon>Bacteria</taxon>
        <taxon>Pseudomonadati</taxon>
        <taxon>Thermodesulfobacteriota</taxon>
        <taxon>Desulfomonilia</taxon>
        <taxon>Desulfomonilales</taxon>
        <taxon>Desulfomonilaceae</taxon>
        <taxon>Desulfomonile</taxon>
    </lineage>
</organism>
<dbReference type="CDD" id="cd03224">
    <property type="entry name" value="ABC_TM1139_LivF_branched"/>
    <property type="match status" value="1"/>
</dbReference>
<feature type="domain" description="ABC transporter" evidence="6">
    <location>
        <begin position="10"/>
        <end position="244"/>
    </location>
</feature>
<dbReference type="Proteomes" id="UP000807825">
    <property type="component" value="Unassembled WGS sequence"/>
</dbReference>
<dbReference type="SMART" id="SM00382">
    <property type="entry name" value="AAA"/>
    <property type="match status" value="1"/>
</dbReference>
<dbReference type="PROSITE" id="PS50893">
    <property type="entry name" value="ABC_TRANSPORTER_2"/>
    <property type="match status" value="1"/>
</dbReference>
<proteinExistence type="inferred from homology"/>
<keyword evidence="5" id="KW-0029">Amino-acid transport</keyword>
<reference evidence="7" key="1">
    <citation type="submission" date="2020-07" db="EMBL/GenBank/DDBJ databases">
        <title>Huge and variable diversity of episymbiotic CPR bacteria and DPANN archaea in groundwater ecosystems.</title>
        <authorList>
            <person name="He C.Y."/>
            <person name="Keren R."/>
            <person name="Whittaker M."/>
            <person name="Farag I.F."/>
            <person name="Doudna J."/>
            <person name="Cate J.H.D."/>
            <person name="Banfield J.F."/>
        </authorList>
    </citation>
    <scope>NUCLEOTIDE SEQUENCE</scope>
    <source>
        <strain evidence="7">NC_groundwater_1664_Pr3_B-0.1um_52_9</strain>
    </source>
</reference>
<evidence type="ECO:0000313" key="7">
    <source>
        <dbReference type="EMBL" id="MBI5249770.1"/>
    </source>
</evidence>
<evidence type="ECO:0000256" key="3">
    <source>
        <dbReference type="ARBA" id="ARBA00022741"/>
    </source>
</evidence>
<dbReference type="GO" id="GO:0015807">
    <property type="term" value="P:L-amino acid transport"/>
    <property type="evidence" value="ECO:0007669"/>
    <property type="project" value="TreeGrafter"/>
</dbReference>
<evidence type="ECO:0000313" key="8">
    <source>
        <dbReference type="Proteomes" id="UP000807825"/>
    </source>
</evidence>
<evidence type="ECO:0000256" key="1">
    <source>
        <dbReference type="ARBA" id="ARBA00005417"/>
    </source>
</evidence>
<dbReference type="Gene3D" id="3.40.50.300">
    <property type="entry name" value="P-loop containing nucleotide triphosphate hydrolases"/>
    <property type="match status" value="1"/>
</dbReference>
<dbReference type="InterPro" id="IPR027417">
    <property type="entry name" value="P-loop_NTPase"/>
</dbReference>
<dbReference type="GO" id="GO:0005524">
    <property type="term" value="F:ATP binding"/>
    <property type="evidence" value="ECO:0007669"/>
    <property type="project" value="UniProtKB-KW"/>
</dbReference>
<dbReference type="EMBL" id="JACRDE010000262">
    <property type="protein sequence ID" value="MBI5249770.1"/>
    <property type="molecule type" value="Genomic_DNA"/>
</dbReference>
<name>A0A9D6V0E7_9BACT</name>
<dbReference type="PROSITE" id="PS00211">
    <property type="entry name" value="ABC_TRANSPORTER_1"/>
    <property type="match status" value="1"/>
</dbReference>
<gene>
    <name evidence="7" type="ORF">HY912_09760</name>
</gene>
<keyword evidence="2" id="KW-0813">Transport</keyword>
<evidence type="ECO:0000256" key="2">
    <source>
        <dbReference type="ARBA" id="ARBA00022448"/>
    </source>
</evidence>
<dbReference type="PANTHER" id="PTHR43820">
    <property type="entry name" value="HIGH-AFFINITY BRANCHED-CHAIN AMINO ACID TRANSPORT ATP-BINDING PROTEIN LIVF"/>
    <property type="match status" value="1"/>
</dbReference>